<evidence type="ECO:0000313" key="1">
    <source>
        <dbReference type="EMBL" id="TDB62252.1"/>
    </source>
</evidence>
<proteinExistence type="predicted"/>
<sequence>MLSKPIRWDSRLVLAKYLENSGICTKIQEKIRMADAVNGLTLLCLTANIFFYNNDPSPVRIAFGWRSKTPVA</sequence>
<dbReference type="Proteomes" id="UP000295598">
    <property type="component" value="Unassembled WGS sequence"/>
</dbReference>
<dbReference type="EMBL" id="PUJY01000003">
    <property type="protein sequence ID" value="TDB62252.1"/>
    <property type="molecule type" value="Genomic_DNA"/>
</dbReference>
<gene>
    <name evidence="1" type="ORF">C5467_03640</name>
</gene>
<evidence type="ECO:0000313" key="2">
    <source>
        <dbReference type="Proteomes" id="UP000295598"/>
    </source>
</evidence>
<protein>
    <submittedName>
        <fullName evidence="1">Uncharacterized protein</fullName>
    </submittedName>
</protein>
<dbReference type="RefSeq" id="WP_132352544.1">
    <property type="nucleotide sequence ID" value="NZ_CAWOJO010000003.1"/>
</dbReference>
<comment type="caution">
    <text evidence="1">The sequence shown here is derived from an EMBL/GenBank/DDBJ whole genome shotgun (WGS) entry which is preliminary data.</text>
</comment>
<accession>A0A4R4K6G0</accession>
<reference evidence="1 2" key="1">
    <citation type="journal article" date="2019" name="Int. J. Syst. Evol. Microbiol.">
        <title>Photorhabdus khanii subsp. guanajuatensis subsp. nov., isolated from Heterorhabditis atacamensis, and Photorhabdus luminescens subsp. mexicana subsp. nov., isolated from Heterorhabditis mexicana entomopathogenic nematodes.</title>
        <authorList>
            <person name="Machado R.A.R."/>
            <person name="Bruno P."/>
            <person name="Arce C.C.M."/>
            <person name="Liechti N."/>
            <person name="Kohler A."/>
            <person name="Bernal J."/>
            <person name="Bruggmann R."/>
            <person name="Turlings T.C.J."/>
        </authorList>
    </citation>
    <scope>NUCLEOTIDE SEQUENCE [LARGE SCALE GENOMIC DNA]</scope>
    <source>
        <strain evidence="1 2">MEX20-17</strain>
    </source>
</reference>
<name>A0A4R4K6G0_9GAMM</name>
<dbReference type="AlphaFoldDB" id="A0A4R4K6G0"/>
<organism evidence="1 2">
    <name type="scientific">Photorhabdus khanii subsp. guanajuatensis</name>
    <dbReference type="NCBI Taxonomy" id="2100166"/>
    <lineage>
        <taxon>Bacteria</taxon>
        <taxon>Pseudomonadati</taxon>
        <taxon>Pseudomonadota</taxon>
        <taxon>Gammaproteobacteria</taxon>
        <taxon>Enterobacterales</taxon>
        <taxon>Morganellaceae</taxon>
        <taxon>Photorhabdus</taxon>
    </lineage>
</organism>